<gene>
    <name evidence="2" type="ORF">H9868_03045</name>
</gene>
<reference evidence="2" key="2">
    <citation type="submission" date="2021-04" db="EMBL/GenBank/DDBJ databases">
        <authorList>
            <person name="Gilroy R."/>
        </authorList>
    </citation>
    <scope>NUCLEOTIDE SEQUENCE</scope>
    <source>
        <strain evidence="2">ChiGjej6B6-1540</strain>
    </source>
</reference>
<evidence type="ECO:0000256" key="1">
    <source>
        <dbReference type="SAM" id="Phobius"/>
    </source>
</evidence>
<feature type="transmembrane region" description="Helical" evidence="1">
    <location>
        <begin position="49"/>
        <end position="67"/>
    </location>
</feature>
<feature type="non-terminal residue" evidence="2">
    <location>
        <position position="142"/>
    </location>
</feature>
<comment type="caution">
    <text evidence="2">The sequence shown here is derived from an EMBL/GenBank/DDBJ whole genome shotgun (WGS) entry which is preliminary data.</text>
</comment>
<proteinExistence type="predicted"/>
<dbReference type="Proteomes" id="UP000824192">
    <property type="component" value="Unassembled WGS sequence"/>
</dbReference>
<dbReference type="AlphaFoldDB" id="A0A9D1RTL3"/>
<protein>
    <submittedName>
        <fullName evidence="2">DUF4179 domain-containing protein</fullName>
    </submittedName>
</protein>
<keyword evidence="1" id="KW-0472">Membrane</keyword>
<accession>A0A9D1RTL3</accession>
<keyword evidence="1" id="KW-1133">Transmembrane helix</keyword>
<keyword evidence="1" id="KW-0812">Transmembrane</keyword>
<organism evidence="2 3">
    <name type="scientific">Candidatus Flavonifractor merdipullorum</name>
    <dbReference type="NCBI Taxonomy" id="2838590"/>
    <lineage>
        <taxon>Bacteria</taxon>
        <taxon>Bacillati</taxon>
        <taxon>Bacillota</taxon>
        <taxon>Clostridia</taxon>
        <taxon>Eubacteriales</taxon>
        <taxon>Oscillospiraceae</taxon>
        <taxon>Flavonifractor</taxon>
    </lineage>
</organism>
<dbReference type="EMBL" id="DXGA01000067">
    <property type="protein sequence ID" value="HIW93497.1"/>
    <property type="molecule type" value="Genomic_DNA"/>
</dbReference>
<reference evidence="2" key="1">
    <citation type="journal article" date="2021" name="PeerJ">
        <title>Extensive microbial diversity within the chicken gut microbiome revealed by metagenomics and culture.</title>
        <authorList>
            <person name="Gilroy R."/>
            <person name="Ravi A."/>
            <person name="Getino M."/>
            <person name="Pursley I."/>
            <person name="Horton D.L."/>
            <person name="Alikhan N.F."/>
            <person name="Baker D."/>
            <person name="Gharbi K."/>
            <person name="Hall N."/>
            <person name="Watson M."/>
            <person name="Adriaenssens E.M."/>
            <person name="Foster-Nyarko E."/>
            <person name="Jarju S."/>
            <person name="Secka A."/>
            <person name="Antonio M."/>
            <person name="Oren A."/>
            <person name="Chaudhuri R.R."/>
            <person name="La Ragione R."/>
            <person name="Hildebrand F."/>
            <person name="Pallen M.J."/>
        </authorList>
    </citation>
    <scope>NUCLEOTIDE SEQUENCE</scope>
    <source>
        <strain evidence="2">ChiGjej6B6-1540</strain>
    </source>
</reference>
<name>A0A9D1RTL3_9FIRM</name>
<sequence length="142" mass="15520">MTKREVKESLDRELEPVRLSEERKAAILAAMEEEKGAVPVKEKKQMFRMVILAAAMCVLLSAAALAASPSLRAALSAALAGFEPYSQEIQDVSDEDQGIEVRVVRTLADETGGTVYLEVTDQTGHRLTEKSMLEDTGMCLAY</sequence>
<evidence type="ECO:0000313" key="3">
    <source>
        <dbReference type="Proteomes" id="UP000824192"/>
    </source>
</evidence>
<evidence type="ECO:0000313" key="2">
    <source>
        <dbReference type="EMBL" id="HIW93497.1"/>
    </source>
</evidence>